<comment type="caution">
    <text evidence="2">The sequence shown here is derived from an EMBL/GenBank/DDBJ whole genome shotgun (WGS) entry which is preliminary data.</text>
</comment>
<dbReference type="Pfam" id="PF06776">
    <property type="entry name" value="IalB"/>
    <property type="match status" value="1"/>
</dbReference>
<evidence type="ECO:0000313" key="2">
    <source>
        <dbReference type="EMBL" id="TPW27772.1"/>
    </source>
</evidence>
<dbReference type="InterPro" id="IPR038696">
    <property type="entry name" value="IalB_sf"/>
</dbReference>
<sequence length="170" mass="18348">MAPRNYILTLAALLMGTAAAAAAPQTPTRIKQFNAWGAYSYQSDKGKICYVLSVPTSEKPTDVNHGDVFFLISQRPGQNVTYEPQAMMGYELKDGSKVDTSIDGDSNFTLFTKGNSAWVENAAREPALVKAMRGGSNMTVDAVSSRGTKTQYTYSLSGVSAALDRIQDCK</sequence>
<feature type="chain" id="PRO_5021236712" evidence="1">
    <location>
        <begin position="23"/>
        <end position="170"/>
    </location>
</feature>
<dbReference type="EMBL" id="VHLH01000019">
    <property type="protein sequence ID" value="TPW27772.1"/>
    <property type="molecule type" value="Genomic_DNA"/>
</dbReference>
<evidence type="ECO:0000313" key="3">
    <source>
        <dbReference type="Proteomes" id="UP000320314"/>
    </source>
</evidence>
<accession>A0A506U0C0</accession>
<dbReference type="RefSeq" id="WP_141167118.1">
    <property type="nucleotide sequence ID" value="NZ_VHLH01000019.1"/>
</dbReference>
<organism evidence="2 3">
    <name type="scientific">Pararhizobium mangrovi</name>
    <dbReference type="NCBI Taxonomy" id="2590452"/>
    <lineage>
        <taxon>Bacteria</taxon>
        <taxon>Pseudomonadati</taxon>
        <taxon>Pseudomonadota</taxon>
        <taxon>Alphaproteobacteria</taxon>
        <taxon>Hyphomicrobiales</taxon>
        <taxon>Rhizobiaceae</taxon>
        <taxon>Rhizobium/Agrobacterium group</taxon>
        <taxon>Pararhizobium</taxon>
    </lineage>
</organism>
<dbReference type="AlphaFoldDB" id="A0A506U0C0"/>
<evidence type="ECO:0000256" key="1">
    <source>
        <dbReference type="SAM" id="SignalP"/>
    </source>
</evidence>
<proteinExistence type="predicted"/>
<feature type="signal peptide" evidence="1">
    <location>
        <begin position="1"/>
        <end position="22"/>
    </location>
</feature>
<dbReference type="InterPro" id="IPR010642">
    <property type="entry name" value="Invasion_prot_B"/>
</dbReference>
<keyword evidence="1" id="KW-0732">Signal</keyword>
<keyword evidence="3" id="KW-1185">Reference proteome</keyword>
<dbReference type="OrthoDB" id="9806572at2"/>
<reference evidence="2 3" key="1">
    <citation type="submission" date="2019-06" db="EMBL/GenBank/DDBJ databases">
        <authorList>
            <person name="Li M."/>
        </authorList>
    </citation>
    <scope>NUCLEOTIDE SEQUENCE [LARGE SCALE GENOMIC DNA]</scope>
    <source>
        <strain evidence="2 3">BGMRC6574</strain>
    </source>
</reference>
<protein>
    <submittedName>
        <fullName evidence="2">Uncharacterized protein</fullName>
    </submittedName>
</protein>
<name>A0A506U0C0_9HYPH</name>
<gene>
    <name evidence="2" type="ORF">FJU11_11090</name>
</gene>
<dbReference type="Proteomes" id="UP000320314">
    <property type="component" value="Unassembled WGS sequence"/>
</dbReference>
<dbReference type="Gene3D" id="2.60.40.1880">
    <property type="entry name" value="Invasion associated locus B (IalB) protein"/>
    <property type="match status" value="1"/>
</dbReference>